<name>A0A2T7UA58_9BURK</name>
<evidence type="ECO:0000313" key="3">
    <source>
        <dbReference type="Proteomes" id="UP000037507"/>
    </source>
</evidence>
<sequence length="68" mass="6961">MSSKTSSLSRRTLFSGAATVGAVAAATAVLPGVVQQAVPAAPALPKPTRGGGYTLSEHVQQYYKTTRV</sequence>
<evidence type="ECO:0000313" key="2">
    <source>
        <dbReference type="EMBL" id="PVE41596.1"/>
    </source>
</evidence>
<dbReference type="AlphaFoldDB" id="A0A2T7UA58"/>
<evidence type="ECO:0000256" key="1">
    <source>
        <dbReference type="SAM" id="SignalP"/>
    </source>
</evidence>
<reference evidence="2" key="1">
    <citation type="submission" date="2017-04" db="EMBL/GenBank/DDBJ databases">
        <title>Unexpected and diverse lifestyles within the genus Limnohabitans.</title>
        <authorList>
            <person name="Kasalicky V."/>
            <person name="Mehrshad M."/>
            <person name="Andrei S.-A."/>
            <person name="Salcher M."/>
            <person name="Kratochvilova H."/>
            <person name="Simek K."/>
            <person name="Ghai R."/>
        </authorList>
    </citation>
    <scope>NUCLEOTIDE SEQUENCE [LARGE SCALE GENOMIC DNA]</scope>
    <source>
        <strain evidence="2">II-D5</strain>
    </source>
</reference>
<dbReference type="RefSeq" id="WP_053176702.1">
    <property type="nucleotide sequence ID" value="NZ_LFYT02000027.1"/>
</dbReference>
<feature type="chain" id="PRO_5015457695" evidence="1">
    <location>
        <begin position="25"/>
        <end position="68"/>
    </location>
</feature>
<dbReference type="STRING" id="1293045.H663_13000"/>
<dbReference type="InterPro" id="IPR014177">
    <property type="entry name" value="Formate_DH_TAT-contain"/>
</dbReference>
<dbReference type="EMBL" id="LFYT02000027">
    <property type="protein sequence ID" value="PVE41596.1"/>
    <property type="molecule type" value="Genomic_DNA"/>
</dbReference>
<feature type="signal peptide" evidence="1">
    <location>
        <begin position="1"/>
        <end position="24"/>
    </location>
</feature>
<keyword evidence="1" id="KW-0732">Signal</keyword>
<keyword evidence="3" id="KW-1185">Reference proteome</keyword>
<organism evidence="2 3">
    <name type="scientific">Limnohabitans planktonicus II-D5</name>
    <dbReference type="NCBI Taxonomy" id="1293045"/>
    <lineage>
        <taxon>Bacteria</taxon>
        <taxon>Pseudomonadati</taxon>
        <taxon>Pseudomonadota</taxon>
        <taxon>Betaproteobacteria</taxon>
        <taxon>Burkholderiales</taxon>
        <taxon>Comamonadaceae</taxon>
        <taxon>Limnohabitans</taxon>
    </lineage>
</organism>
<dbReference type="PROSITE" id="PS51318">
    <property type="entry name" value="TAT"/>
    <property type="match status" value="1"/>
</dbReference>
<dbReference type="PIRSF" id="PIRSF036704">
    <property type="entry name" value="UCP036704"/>
    <property type="match status" value="1"/>
</dbReference>
<proteinExistence type="predicted"/>
<protein>
    <submittedName>
        <fullName evidence="2">Formate dehydrogenase</fullName>
    </submittedName>
</protein>
<comment type="caution">
    <text evidence="2">The sequence shown here is derived from an EMBL/GenBank/DDBJ whole genome shotgun (WGS) entry which is preliminary data.</text>
</comment>
<dbReference type="Proteomes" id="UP000037507">
    <property type="component" value="Unassembled WGS sequence"/>
</dbReference>
<accession>A0A2T7UA58</accession>
<gene>
    <name evidence="2" type="ORF">H663_016540</name>
</gene>
<dbReference type="InterPro" id="IPR006311">
    <property type="entry name" value="TAT_signal"/>
</dbReference>